<name>A0A6N2ZIV5_EUBLI</name>
<protein>
    <submittedName>
        <fullName evidence="1">Uncharacterized protein</fullName>
    </submittedName>
</protein>
<dbReference type="AlphaFoldDB" id="A0A6N2ZIV5"/>
<reference evidence="1" key="1">
    <citation type="submission" date="2019-11" db="EMBL/GenBank/DDBJ databases">
        <authorList>
            <person name="Feng L."/>
        </authorList>
    </citation>
    <scope>NUCLEOTIDE SEQUENCE</scope>
    <source>
        <strain evidence="1">ElimosumLFYP34</strain>
    </source>
</reference>
<gene>
    <name evidence="1" type="ORF">ELLFYP34_01936</name>
</gene>
<proteinExistence type="predicted"/>
<dbReference type="EMBL" id="CACRTR010000003">
    <property type="protein sequence ID" value="VYT79485.1"/>
    <property type="molecule type" value="Genomic_DNA"/>
</dbReference>
<sequence length="183" mass="22166">MSNKEENREWYYFLKEHHICVRCGKRDAFYNKTKCPECIEKAQKRDREHYAENREKILQRKKKYNKSLHARRKAEGLCVRCGQKKAIKGVYCLECYVKERKREIERTEKRKRENGGYIREIRKEKGLCAQCGEPTLPGKRLCQKHYEIAAKNAEHARKYSKWWRKDNQLLFIKKEKAPQALQR</sequence>
<organism evidence="1">
    <name type="scientific">Eubacterium limosum</name>
    <dbReference type="NCBI Taxonomy" id="1736"/>
    <lineage>
        <taxon>Bacteria</taxon>
        <taxon>Bacillati</taxon>
        <taxon>Bacillota</taxon>
        <taxon>Clostridia</taxon>
        <taxon>Eubacteriales</taxon>
        <taxon>Eubacteriaceae</taxon>
        <taxon>Eubacterium</taxon>
    </lineage>
</organism>
<evidence type="ECO:0000313" key="1">
    <source>
        <dbReference type="EMBL" id="VYT79485.1"/>
    </source>
</evidence>
<accession>A0A6N2ZIV5</accession>